<protein>
    <recommendedName>
        <fullName evidence="6">Puromycin-sensitive aminopeptidase</fullName>
    </recommendedName>
</protein>
<feature type="domain" description="Peptidase M1 membrane alanine aminopeptidase" evidence="2">
    <location>
        <begin position="2"/>
        <end position="117"/>
    </location>
</feature>
<dbReference type="GO" id="GO:0070006">
    <property type="term" value="F:metalloaminopeptidase activity"/>
    <property type="evidence" value="ECO:0007669"/>
    <property type="project" value="TreeGrafter"/>
</dbReference>
<dbReference type="FunFam" id="1.25.50.20:FF:000002">
    <property type="entry name" value="Aminopeptidase"/>
    <property type="match status" value="1"/>
</dbReference>
<dbReference type="Proteomes" id="UP000594262">
    <property type="component" value="Unplaced"/>
</dbReference>
<dbReference type="GO" id="GO:0016020">
    <property type="term" value="C:membrane"/>
    <property type="evidence" value="ECO:0007669"/>
    <property type="project" value="TreeGrafter"/>
</dbReference>
<dbReference type="Gene3D" id="1.10.390.10">
    <property type="entry name" value="Neutral Protease Domain 2"/>
    <property type="match status" value="1"/>
</dbReference>
<dbReference type="GO" id="GO:0005615">
    <property type="term" value="C:extracellular space"/>
    <property type="evidence" value="ECO:0007669"/>
    <property type="project" value="TreeGrafter"/>
</dbReference>
<dbReference type="SUPFAM" id="SSF55486">
    <property type="entry name" value="Metalloproteases ('zincins'), catalytic domain"/>
    <property type="match status" value="1"/>
</dbReference>
<dbReference type="Pfam" id="PF01433">
    <property type="entry name" value="Peptidase_M1"/>
    <property type="match status" value="1"/>
</dbReference>
<dbReference type="InterPro" id="IPR024571">
    <property type="entry name" value="ERAP1-like_C_dom"/>
</dbReference>
<evidence type="ECO:0000259" key="3">
    <source>
        <dbReference type="Pfam" id="PF11838"/>
    </source>
</evidence>
<dbReference type="InterPro" id="IPR050344">
    <property type="entry name" value="Peptidase_M1_aminopeptidases"/>
</dbReference>
<dbReference type="InterPro" id="IPR027268">
    <property type="entry name" value="Peptidase_M4/M1_CTD_sf"/>
</dbReference>
<dbReference type="AlphaFoldDB" id="A0A7M5WM20"/>
<dbReference type="InterPro" id="IPR014782">
    <property type="entry name" value="Peptidase_M1_dom"/>
</dbReference>
<name>A0A7M5WM20_9CNID</name>
<evidence type="ECO:0000256" key="1">
    <source>
        <dbReference type="ARBA" id="ARBA00010136"/>
    </source>
</evidence>
<keyword evidence="5" id="KW-1185">Reference proteome</keyword>
<reference evidence="4" key="1">
    <citation type="submission" date="2021-01" db="UniProtKB">
        <authorList>
            <consortium name="EnsemblMetazoa"/>
        </authorList>
    </citation>
    <scope>IDENTIFICATION</scope>
</reference>
<organism evidence="4 5">
    <name type="scientific">Clytia hemisphaerica</name>
    <dbReference type="NCBI Taxonomy" id="252671"/>
    <lineage>
        <taxon>Eukaryota</taxon>
        <taxon>Metazoa</taxon>
        <taxon>Cnidaria</taxon>
        <taxon>Hydrozoa</taxon>
        <taxon>Hydroidolina</taxon>
        <taxon>Leptothecata</taxon>
        <taxon>Obeliida</taxon>
        <taxon>Clytiidae</taxon>
        <taxon>Clytia</taxon>
    </lineage>
</organism>
<dbReference type="PANTHER" id="PTHR11533">
    <property type="entry name" value="PROTEASE M1 ZINC METALLOPROTEASE"/>
    <property type="match status" value="1"/>
</dbReference>
<dbReference type="PANTHER" id="PTHR11533:SF174">
    <property type="entry name" value="PUROMYCIN-SENSITIVE AMINOPEPTIDASE-RELATED"/>
    <property type="match status" value="1"/>
</dbReference>
<feature type="domain" description="ERAP1-like C-terminal" evidence="3">
    <location>
        <begin position="199"/>
        <end position="513"/>
    </location>
</feature>
<sequence>MAALCADNIHPEFDIMTRFLIEEIIRAQKLDALENSHPIEVPVNNPAEINEIFDGISYSKGASINRMLHQYVGDEAFREGLTCYLKKYQFSNTVTEDLWRELEIVSKKPVREVMATWTEKMGFPVVTISRESINKDKQVLKLSQKKFCVGYRDKEENTWRVPVNISYLKLDGTEETINSLMADPEFLIYVDNGIENTKWVKLNYGQRDFYRVKYSEAMMKDLIEGIKDRSLPAVDRLGLQNDLFNLVCGGYSTTVEYISLLKAYVDETDPVVWTDILMNIRKLVKLFELTDVYEQFKAFVISLLSPLSARIGPGPQESDSHSTRTLRNSVYSLLGSIGDLCTMKRCTNLFTKLVNDGTAIHPDIRSAVYSTVSSHGNMITFEQLKNLYMGTDVADERVRLLVALGKCRDDEVRSKALEFSISDAVRTQDSVIAISGFFGSNEGRKAAWSFIKHNWGVVIKRSSGGHQVSRLVEVIIADFASEEEHDDLEDFFNRHPVDEAERAIKQALENVRNNTAWLERLSGVCSIF</sequence>
<dbReference type="OrthoDB" id="6018338at2759"/>
<dbReference type="Gene3D" id="2.60.40.1910">
    <property type="match status" value="1"/>
</dbReference>
<dbReference type="GO" id="GO:0005737">
    <property type="term" value="C:cytoplasm"/>
    <property type="evidence" value="ECO:0007669"/>
    <property type="project" value="TreeGrafter"/>
</dbReference>
<dbReference type="GO" id="GO:0042277">
    <property type="term" value="F:peptide binding"/>
    <property type="evidence" value="ECO:0007669"/>
    <property type="project" value="TreeGrafter"/>
</dbReference>
<dbReference type="Gene3D" id="1.25.50.20">
    <property type="match status" value="1"/>
</dbReference>
<dbReference type="EnsemblMetazoa" id="CLYHEMT010648.1">
    <property type="protein sequence ID" value="CLYHEMP010648.1"/>
    <property type="gene ID" value="CLYHEMG010648"/>
</dbReference>
<dbReference type="GO" id="GO:0006508">
    <property type="term" value="P:proteolysis"/>
    <property type="evidence" value="ECO:0007669"/>
    <property type="project" value="TreeGrafter"/>
</dbReference>
<evidence type="ECO:0008006" key="6">
    <source>
        <dbReference type="Google" id="ProtNLM"/>
    </source>
</evidence>
<dbReference type="GO" id="GO:0008270">
    <property type="term" value="F:zinc ion binding"/>
    <property type="evidence" value="ECO:0007669"/>
    <property type="project" value="InterPro"/>
</dbReference>
<evidence type="ECO:0000259" key="2">
    <source>
        <dbReference type="Pfam" id="PF01433"/>
    </source>
</evidence>
<dbReference type="Pfam" id="PF11838">
    <property type="entry name" value="ERAP1_C"/>
    <property type="match status" value="1"/>
</dbReference>
<evidence type="ECO:0000313" key="4">
    <source>
        <dbReference type="EnsemblMetazoa" id="CLYHEMP010648.1"/>
    </source>
</evidence>
<proteinExistence type="inferred from homology"/>
<comment type="similarity">
    <text evidence="1">Belongs to the peptidase M1 family.</text>
</comment>
<dbReference type="GO" id="GO:0043171">
    <property type="term" value="P:peptide catabolic process"/>
    <property type="evidence" value="ECO:0007669"/>
    <property type="project" value="TreeGrafter"/>
</dbReference>
<evidence type="ECO:0000313" key="5">
    <source>
        <dbReference type="Proteomes" id="UP000594262"/>
    </source>
</evidence>
<accession>A0A7M5WM20</accession>